<dbReference type="SUPFAM" id="SSF52540">
    <property type="entry name" value="P-loop containing nucleoside triphosphate hydrolases"/>
    <property type="match status" value="2"/>
</dbReference>
<dbReference type="InterPro" id="IPR017871">
    <property type="entry name" value="ABC_transporter-like_CS"/>
</dbReference>
<dbReference type="GO" id="GO:0016887">
    <property type="term" value="F:ATP hydrolysis activity"/>
    <property type="evidence" value="ECO:0007669"/>
    <property type="project" value="InterPro"/>
</dbReference>
<dbReference type="InterPro" id="IPR036640">
    <property type="entry name" value="ABC1_TM_sf"/>
</dbReference>
<comment type="caution">
    <text evidence="12">The sequence shown here is derived from an EMBL/GenBank/DDBJ whole genome shotgun (WGS) entry which is preliminary data.</text>
</comment>
<keyword evidence="5" id="KW-0547">Nucleotide-binding</keyword>
<keyword evidence="6" id="KW-0067">ATP-binding</keyword>
<dbReference type="Gene3D" id="1.20.1560.10">
    <property type="entry name" value="ABC transporter type 1, transmembrane domain"/>
    <property type="match status" value="2"/>
</dbReference>
<evidence type="ECO:0000259" key="11">
    <source>
        <dbReference type="PROSITE" id="PS50929"/>
    </source>
</evidence>
<dbReference type="PANTHER" id="PTHR24223:SF415">
    <property type="entry name" value="FI20190P1"/>
    <property type="match status" value="1"/>
</dbReference>
<dbReference type="OrthoDB" id="6500128at2759"/>
<feature type="transmembrane region" description="Helical" evidence="9">
    <location>
        <begin position="91"/>
        <end position="112"/>
    </location>
</feature>
<feature type="transmembrane region" description="Helical" evidence="9">
    <location>
        <begin position="970"/>
        <end position="989"/>
    </location>
</feature>
<dbReference type="Gene3D" id="3.40.50.300">
    <property type="entry name" value="P-loop containing nucleotide triphosphate hydrolases"/>
    <property type="match status" value="2"/>
</dbReference>
<dbReference type="EMBL" id="NJET01000010">
    <property type="protein sequence ID" value="PHH66177.1"/>
    <property type="molecule type" value="Genomic_DNA"/>
</dbReference>
<dbReference type="FunFam" id="1.20.1560.10:FF:000013">
    <property type="entry name" value="ABC transporter C family member 2"/>
    <property type="match status" value="1"/>
</dbReference>
<proteinExistence type="predicted"/>
<dbReference type="SMART" id="SM00382">
    <property type="entry name" value="AAA"/>
    <property type="match status" value="2"/>
</dbReference>
<feature type="transmembrane region" description="Helical" evidence="9">
    <location>
        <begin position="144"/>
        <end position="162"/>
    </location>
</feature>
<evidence type="ECO:0000256" key="3">
    <source>
        <dbReference type="ARBA" id="ARBA00022692"/>
    </source>
</evidence>
<dbReference type="CDD" id="cd03244">
    <property type="entry name" value="ABCC_MRP_domain2"/>
    <property type="match status" value="1"/>
</dbReference>
<feature type="domain" description="ABC transporter" evidence="10">
    <location>
        <begin position="1248"/>
        <end position="1464"/>
    </location>
</feature>
<dbReference type="STRING" id="1399860.A0A2C5YBU0"/>
<comment type="subcellular location">
    <subcellularLocation>
        <location evidence="1">Membrane</location>
        <topology evidence="1">Multi-pass membrane protein</topology>
    </subcellularLocation>
</comment>
<feature type="domain" description="ABC transmembrane type-1" evidence="11">
    <location>
        <begin position="971"/>
        <end position="1210"/>
    </location>
</feature>
<name>A0A2C5YBU0_9HYPO</name>
<dbReference type="GO" id="GO:0005524">
    <property type="term" value="F:ATP binding"/>
    <property type="evidence" value="ECO:0007669"/>
    <property type="project" value="UniProtKB-KW"/>
</dbReference>
<evidence type="ECO:0000259" key="10">
    <source>
        <dbReference type="PROSITE" id="PS50893"/>
    </source>
</evidence>
<dbReference type="InterPro" id="IPR011527">
    <property type="entry name" value="ABC1_TM_dom"/>
</dbReference>
<dbReference type="Pfam" id="PF00005">
    <property type="entry name" value="ABC_tran"/>
    <property type="match status" value="2"/>
</dbReference>
<feature type="transmembrane region" description="Helical" evidence="9">
    <location>
        <begin position="910"/>
        <end position="928"/>
    </location>
</feature>
<sequence length="1465" mass="162392">MLFRRLPSYIDSLATNQGLSWFRNAPIVPAHTISHSGITILVTFAALAAAVLCVYVSQQRILARLPLWLKPFAKDEDLDGQNDKRKSWTHWTLFLGLICLTGLVLATVPAFLNPRQPVIILDIVPWLCACLITAYGRPIKTPRLLLLLYVLILMGNLASYSIQFLHGKLDHIDPLLLGRTALAALAFLVIGFMPMRSPSRNSDDIGKPQLAPSYLFRSPEDNLTMFQWWTMIWVKPLARIAQYRDLALEDVWQLPLEFQHKRLYMAFRDLPGRLVPRLVRANGLDLFIATSLCVGEKISEATSIRLTSRLYKSLDSNDPQEAAFWCLAMLAVDVIRQICKTCSSWYSRKTYERSRGESFIGLFDKLMTRTVPGSDVTEKGLELAPVKTEESRLTRVWNKCRNRASRDDESGQEDNEDAYDPASNAKVVNLVRGDTYELSQRFWEFPRLVAQPIKIVLSIYYLIDIMGWPSCVGLGLMVLFLTVNTLLVRQVVKLERQRTTLSDRRAQAVAHFVEASRALKLNGWTAAWSDRILRFRKLEMNKRLQIARVTAAIQTVNVAGGAAYPLVSIVFFALVFDRGMPNDVVWPSLQLFNQLEASVKETFELVASFWKATIPVERVHKFMKEPDRDESAFVSAPSGVVRDIEFRDASFSWPSSKEVVLSHVTLRFPPGLTLVRGPVGSGKSSLLLAALNEMQLHGGEVIRPQEAVGYAQQLPWLQSKTIRENIVFHQAFDAVRYRNVIHACALAPDLASLPDGDQTKLEEGGVGLSGGQKARVALARAVYSPCRLLLLDDPLSALDFDTASSIVNRFLLGPLADGRSIVMVTHRDDLVLRHAQQVIDIENGRARTLSAKEMCRELEHPMHFGVESSAPKDGDGHVEGQSAEEIAGLKEAPEEPAESGSIPLSVYIKYVRAGGLLLWLFLAVFYSVSRYCDISRAQLLEAWGKYTAKGHESGSLVYWGLPNPERNPRIWLAVLSGLSGGQVVAYLVAQLLLASISINAAQGLFKVAISHVSKATFRYHDTTPTGQLKNRLIADMGMVDGGILTPLEGFVFNLIAFVLSLVAVSVHQPLLLIILAAVAALFVLFFRTFVPVSTCLRRMEMRYLTPIISNIGVMQDGLVTIRAFRVEAKFQDRHLVAVDDFQKHDHFFWSMCIWLDYRLGMTSACTRALLVAVMILGGTEASSVGFVLTQATQAMTATQQLCEKFAQLQLDAVSLERVVVLNRIPEEPNAHGDDDSLPPDWPTCHDNIQFEGVSFRYADDLPAVLQNVSFMIPGGSTCAVLGRTGSGKSTIANALLATQSVSEGTARIGEMDLARVNRTALRHRVTFIQQDPTLFPGTLRDNLDPEGRYSESACASAIERVLGPGWGLETNIDAGGKNLSQGQRQLVGIGRAVLRRSGLVILDEATASIDRNTAAAVQRVLRQELANSTVVTIAHRLEAVEDADWVLKLENGQVVRCGPASGEGF</sequence>
<evidence type="ECO:0000256" key="5">
    <source>
        <dbReference type="ARBA" id="ARBA00022741"/>
    </source>
</evidence>
<keyword evidence="3 9" id="KW-0812">Transmembrane</keyword>
<keyword evidence="8 9" id="KW-0472">Membrane</keyword>
<feature type="transmembrane region" description="Helical" evidence="9">
    <location>
        <begin position="33"/>
        <end position="56"/>
    </location>
</feature>
<keyword evidence="13" id="KW-1185">Reference proteome</keyword>
<reference evidence="12 13" key="1">
    <citation type="submission" date="2017-06" db="EMBL/GenBank/DDBJ databases">
        <title>Ant-infecting Ophiocordyceps genomes reveal a high diversity of potential behavioral manipulation genes and a possible major role for enterotoxins.</title>
        <authorList>
            <person name="De Bekker C."/>
            <person name="Evans H.C."/>
            <person name="Brachmann A."/>
            <person name="Hughes D.P."/>
        </authorList>
    </citation>
    <scope>NUCLEOTIDE SEQUENCE [LARGE SCALE GENOMIC DNA]</scope>
    <source>
        <strain evidence="12 13">Map64</strain>
    </source>
</reference>
<dbReference type="SUPFAM" id="SSF90123">
    <property type="entry name" value="ABC transporter transmembrane region"/>
    <property type="match status" value="2"/>
</dbReference>
<evidence type="ECO:0000256" key="2">
    <source>
        <dbReference type="ARBA" id="ARBA00022448"/>
    </source>
</evidence>
<gene>
    <name evidence="12" type="ORF">CDD81_240</name>
</gene>
<dbReference type="InterPro" id="IPR003593">
    <property type="entry name" value="AAA+_ATPase"/>
</dbReference>
<dbReference type="FunFam" id="3.40.50.300:FF:001577">
    <property type="entry name" value="ABC bile acid transporter"/>
    <property type="match status" value="1"/>
</dbReference>
<feature type="domain" description="ABC transmembrane type-1" evidence="11">
    <location>
        <begin position="287"/>
        <end position="579"/>
    </location>
</feature>
<evidence type="ECO:0000313" key="13">
    <source>
        <dbReference type="Proteomes" id="UP000226192"/>
    </source>
</evidence>
<dbReference type="PROSITE" id="PS50893">
    <property type="entry name" value="ABC_TRANSPORTER_2"/>
    <property type="match status" value="2"/>
</dbReference>
<dbReference type="GO" id="GO:0140359">
    <property type="term" value="F:ABC-type transporter activity"/>
    <property type="evidence" value="ECO:0007669"/>
    <property type="project" value="InterPro"/>
</dbReference>
<feature type="transmembrane region" description="Helical" evidence="9">
    <location>
        <begin position="1041"/>
        <end position="1064"/>
    </location>
</feature>
<dbReference type="PROSITE" id="PS50929">
    <property type="entry name" value="ABC_TM1F"/>
    <property type="match status" value="2"/>
</dbReference>
<dbReference type="InterPro" id="IPR027417">
    <property type="entry name" value="P-loop_NTPase"/>
</dbReference>
<dbReference type="PROSITE" id="PS00211">
    <property type="entry name" value="ABC_TRANSPORTER_1"/>
    <property type="match status" value="2"/>
</dbReference>
<keyword evidence="7 9" id="KW-1133">Transmembrane helix</keyword>
<dbReference type="GO" id="GO:0005737">
    <property type="term" value="C:cytoplasm"/>
    <property type="evidence" value="ECO:0007669"/>
    <property type="project" value="UniProtKB-ARBA"/>
</dbReference>
<dbReference type="Proteomes" id="UP000226192">
    <property type="component" value="Unassembled WGS sequence"/>
</dbReference>
<evidence type="ECO:0000256" key="7">
    <source>
        <dbReference type="ARBA" id="ARBA00022989"/>
    </source>
</evidence>
<dbReference type="Pfam" id="PF00664">
    <property type="entry name" value="ABC_membrane"/>
    <property type="match status" value="1"/>
</dbReference>
<evidence type="ECO:0000256" key="8">
    <source>
        <dbReference type="ARBA" id="ARBA00023136"/>
    </source>
</evidence>
<dbReference type="GO" id="GO:0016020">
    <property type="term" value="C:membrane"/>
    <property type="evidence" value="ECO:0007669"/>
    <property type="project" value="UniProtKB-SubCell"/>
</dbReference>
<dbReference type="InterPro" id="IPR050173">
    <property type="entry name" value="ABC_transporter_C-like"/>
</dbReference>
<evidence type="ECO:0000256" key="1">
    <source>
        <dbReference type="ARBA" id="ARBA00004141"/>
    </source>
</evidence>
<evidence type="ECO:0000256" key="4">
    <source>
        <dbReference type="ARBA" id="ARBA00022737"/>
    </source>
</evidence>
<organism evidence="12 13">
    <name type="scientific">Ophiocordyceps australis</name>
    <dbReference type="NCBI Taxonomy" id="1399860"/>
    <lineage>
        <taxon>Eukaryota</taxon>
        <taxon>Fungi</taxon>
        <taxon>Dikarya</taxon>
        <taxon>Ascomycota</taxon>
        <taxon>Pezizomycotina</taxon>
        <taxon>Sordariomycetes</taxon>
        <taxon>Hypocreomycetidae</taxon>
        <taxon>Hypocreales</taxon>
        <taxon>Ophiocordycipitaceae</taxon>
        <taxon>Ophiocordyceps</taxon>
    </lineage>
</organism>
<feature type="transmembrane region" description="Helical" evidence="9">
    <location>
        <begin position="118"/>
        <end position="137"/>
    </location>
</feature>
<protein>
    <submittedName>
        <fullName evidence="12">Uncharacterized protein</fullName>
    </submittedName>
</protein>
<dbReference type="CDD" id="cd03250">
    <property type="entry name" value="ABCC_MRP_domain1"/>
    <property type="match status" value="1"/>
</dbReference>
<feature type="transmembrane region" description="Helical" evidence="9">
    <location>
        <begin position="1070"/>
        <end position="1090"/>
    </location>
</feature>
<keyword evidence="2" id="KW-0813">Transport</keyword>
<dbReference type="InterPro" id="IPR003439">
    <property type="entry name" value="ABC_transporter-like_ATP-bd"/>
</dbReference>
<evidence type="ECO:0000313" key="12">
    <source>
        <dbReference type="EMBL" id="PHH66177.1"/>
    </source>
</evidence>
<evidence type="ECO:0000256" key="9">
    <source>
        <dbReference type="SAM" id="Phobius"/>
    </source>
</evidence>
<dbReference type="PANTHER" id="PTHR24223">
    <property type="entry name" value="ATP-BINDING CASSETTE SUB-FAMILY C"/>
    <property type="match status" value="1"/>
</dbReference>
<keyword evidence="4" id="KW-0677">Repeat</keyword>
<feature type="transmembrane region" description="Helical" evidence="9">
    <location>
        <begin position="474"/>
        <end position="492"/>
    </location>
</feature>
<feature type="domain" description="ABC transporter" evidence="10">
    <location>
        <begin position="644"/>
        <end position="868"/>
    </location>
</feature>
<evidence type="ECO:0000256" key="6">
    <source>
        <dbReference type="ARBA" id="ARBA00022840"/>
    </source>
</evidence>
<accession>A0A2C5YBU0</accession>